<evidence type="ECO:0000313" key="3">
    <source>
        <dbReference type="Proteomes" id="UP000000305"/>
    </source>
</evidence>
<evidence type="ECO:0000256" key="1">
    <source>
        <dbReference type="SAM" id="MobiDB-lite"/>
    </source>
</evidence>
<dbReference type="Proteomes" id="UP000000305">
    <property type="component" value="Unassembled WGS sequence"/>
</dbReference>
<name>E9GK78_DAPPU</name>
<dbReference type="EMBL" id="GL732549">
    <property type="protein sequence ID" value="EFX79942.1"/>
    <property type="molecule type" value="Genomic_DNA"/>
</dbReference>
<dbReference type="PhylomeDB" id="E9GK78"/>
<protein>
    <submittedName>
        <fullName evidence="2">Uncharacterized protein</fullName>
    </submittedName>
</protein>
<dbReference type="AlphaFoldDB" id="E9GK78"/>
<proteinExistence type="predicted"/>
<accession>E9GK78</accession>
<organism evidence="2 3">
    <name type="scientific">Daphnia pulex</name>
    <name type="common">Water flea</name>
    <dbReference type="NCBI Taxonomy" id="6669"/>
    <lineage>
        <taxon>Eukaryota</taxon>
        <taxon>Metazoa</taxon>
        <taxon>Ecdysozoa</taxon>
        <taxon>Arthropoda</taxon>
        <taxon>Crustacea</taxon>
        <taxon>Branchiopoda</taxon>
        <taxon>Diplostraca</taxon>
        <taxon>Cladocera</taxon>
        <taxon>Anomopoda</taxon>
        <taxon>Daphniidae</taxon>
        <taxon>Daphnia</taxon>
    </lineage>
</organism>
<evidence type="ECO:0000313" key="2">
    <source>
        <dbReference type="EMBL" id="EFX79942.1"/>
    </source>
</evidence>
<gene>
    <name evidence="2" type="ORF">DAPPUDRAFT_244081</name>
</gene>
<dbReference type="InParanoid" id="E9GK78"/>
<dbReference type="OrthoDB" id="10416367at2759"/>
<sequence length="245" mass="28966">MESKIQKTETWYLQSSIHHLLALRNVFQLTSSFLQQRERAKFVREEKRRRLNPKEDQAAKNLNKQKVREDRQAEAPDERALRQMLDVERKRVNRGNETEVEHQARVLDQRIRQQLIRQEQNEEYDRALLLAEEERKAVLRHEEENCIRLEAEAKRQAFLRQQEAASILRAMNQRPASDRPRVVLSDDAVTERPARQQHQAGKAAVGNIETPEQQRARLQSQALKIKIFGKMNLKRRDQLGFAIRP</sequence>
<reference evidence="2 3" key="1">
    <citation type="journal article" date="2011" name="Science">
        <title>The ecoresponsive genome of Daphnia pulex.</title>
        <authorList>
            <person name="Colbourne J.K."/>
            <person name="Pfrender M.E."/>
            <person name="Gilbert D."/>
            <person name="Thomas W.K."/>
            <person name="Tucker A."/>
            <person name="Oakley T.H."/>
            <person name="Tokishita S."/>
            <person name="Aerts A."/>
            <person name="Arnold G.J."/>
            <person name="Basu M.K."/>
            <person name="Bauer D.J."/>
            <person name="Caceres C.E."/>
            <person name="Carmel L."/>
            <person name="Casola C."/>
            <person name="Choi J.H."/>
            <person name="Detter J.C."/>
            <person name="Dong Q."/>
            <person name="Dusheyko S."/>
            <person name="Eads B.D."/>
            <person name="Frohlich T."/>
            <person name="Geiler-Samerotte K.A."/>
            <person name="Gerlach D."/>
            <person name="Hatcher P."/>
            <person name="Jogdeo S."/>
            <person name="Krijgsveld J."/>
            <person name="Kriventseva E.V."/>
            <person name="Kultz D."/>
            <person name="Laforsch C."/>
            <person name="Lindquist E."/>
            <person name="Lopez J."/>
            <person name="Manak J.R."/>
            <person name="Muller J."/>
            <person name="Pangilinan J."/>
            <person name="Patwardhan R.P."/>
            <person name="Pitluck S."/>
            <person name="Pritham E.J."/>
            <person name="Rechtsteiner A."/>
            <person name="Rho M."/>
            <person name="Rogozin I.B."/>
            <person name="Sakarya O."/>
            <person name="Salamov A."/>
            <person name="Schaack S."/>
            <person name="Shapiro H."/>
            <person name="Shiga Y."/>
            <person name="Skalitzky C."/>
            <person name="Smith Z."/>
            <person name="Souvorov A."/>
            <person name="Sung W."/>
            <person name="Tang Z."/>
            <person name="Tsuchiya D."/>
            <person name="Tu H."/>
            <person name="Vos H."/>
            <person name="Wang M."/>
            <person name="Wolf Y.I."/>
            <person name="Yamagata H."/>
            <person name="Yamada T."/>
            <person name="Ye Y."/>
            <person name="Shaw J.R."/>
            <person name="Andrews J."/>
            <person name="Crease T.J."/>
            <person name="Tang H."/>
            <person name="Lucas S.M."/>
            <person name="Robertson H.M."/>
            <person name="Bork P."/>
            <person name="Koonin E.V."/>
            <person name="Zdobnov E.M."/>
            <person name="Grigoriev I.V."/>
            <person name="Lynch M."/>
            <person name="Boore J.L."/>
        </authorList>
    </citation>
    <scope>NUCLEOTIDE SEQUENCE [LARGE SCALE GENOMIC DNA]</scope>
</reference>
<feature type="compositionally biased region" description="Basic and acidic residues" evidence="1">
    <location>
        <begin position="45"/>
        <end position="58"/>
    </location>
</feature>
<dbReference type="KEGG" id="dpx:DAPPUDRAFT_244081"/>
<keyword evidence="3" id="KW-1185">Reference proteome</keyword>
<dbReference type="HOGENOM" id="CLU_1134552_0_0_1"/>
<feature type="region of interest" description="Disordered" evidence="1">
    <location>
        <begin position="45"/>
        <end position="77"/>
    </location>
</feature>
<feature type="region of interest" description="Disordered" evidence="1">
    <location>
        <begin position="192"/>
        <end position="213"/>
    </location>
</feature>
<feature type="compositionally biased region" description="Basic and acidic residues" evidence="1">
    <location>
        <begin position="66"/>
        <end position="77"/>
    </location>
</feature>